<evidence type="ECO:0000259" key="10">
    <source>
        <dbReference type="SMART" id="SM00415"/>
    </source>
</evidence>
<comment type="subunit">
    <text evidence="2">Homotrimer.</text>
</comment>
<dbReference type="AlphaFoldDB" id="W1PMW9"/>
<dbReference type="InterPro" id="IPR036390">
    <property type="entry name" value="WH_DNA-bd_sf"/>
</dbReference>
<dbReference type="Gene3D" id="1.10.10.10">
    <property type="entry name" value="Winged helix-like DNA-binding domain superfamily/Winged helix DNA-binding domain"/>
    <property type="match status" value="1"/>
</dbReference>
<keyword evidence="12" id="KW-1185">Reference proteome</keyword>
<dbReference type="Pfam" id="PF00447">
    <property type="entry name" value="HSF_DNA-bind"/>
    <property type="match status" value="1"/>
</dbReference>
<dbReference type="Proteomes" id="UP000017836">
    <property type="component" value="Unassembled WGS sequence"/>
</dbReference>
<evidence type="ECO:0000313" key="12">
    <source>
        <dbReference type="Proteomes" id="UP000017836"/>
    </source>
</evidence>
<dbReference type="PRINTS" id="PR00056">
    <property type="entry name" value="HSFDOMAIN"/>
</dbReference>
<keyword evidence="7" id="KW-0804">Transcription</keyword>
<comment type="similarity">
    <text evidence="9">Belongs to the HSF family.</text>
</comment>
<feature type="domain" description="HSF-type DNA-binding" evidence="10">
    <location>
        <begin position="8"/>
        <end position="77"/>
    </location>
</feature>
<dbReference type="FunFam" id="1.10.10.10:FF:000037">
    <property type="entry name" value="Heat stress transcription factor B-4"/>
    <property type="match status" value="1"/>
</dbReference>
<dbReference type="GO" id="GO:0003700">
    <property type="term" value="F:DNA-binding transcription factor activity"/>
    <property type="evidence" value="ECO:0007669"/>
    <property type="project" value="InterPro"/>
</dbReference>
<dbReference type="PANTHER" id="PTHR10015:SF427">
    <property type="entry name" value="HEAT SHOCK FACTOR PROTEIN"/>
    <property type="match status" value="1"/>
</dbReference>
<proteinExistence type="inferred from homology"/>
<protein>
    <recommendedName>
        <fullName evidence="10">HSF-type DNA-binding domain-containing protein</fullName>
    </recommendedName>
</protein>
<dbReference type="eggNOG" id="KOG0627">
    <property type="taxonomic scope" value="Eukaryota"/>
</dbReference>
<keyword evidence="5" id="KW-0346">Stress response</keyword>
<evidence type="ECO:0000256" key="5">
    <source>
        <dbReference type="ARBA" id="ARBA00023016"/>
    </source>
</evidence>
<gene>
    <name evidence="11" type="ORF">AMTR_s00176p00025440</name>
</gene>
<evidence type="ECO:0000256" key="8">
    <source>
        <dbReference type="ARBA" id="ARBA00023242"/>
    </source>
</evidence>
<dbReference type="EMBL" id="KI392708">
    <property type="protein sequence ID" value="ERN11367.1"/>
    <property type="molecule type" value="Genomic_DNA"/>
</dbReference>
<dbReference type="SMART" id="SM00415">
    <property type="entry name" value="HSF"/>
    <property type="match status" value="1"/>
</dbReference>
<dbReference type="HOGENOM" id="CLU_144565_5_0_1"/>
<dbReference type="InterPro" id="IPR000232">
    <property type="entry name" value="HSF_DNA-bd"/>
</dbReference>
<dbReference type="InterPro" id="IPR036388">
    <property type="entry name" value="WH-like_DNA-bd_sf"/>
</dbReference>
<name>W1PMW9_AMBTC</name>
<keyword evidence="8" id="KW-0539">Nucleus</keyword>
<dbReference type="GO" id="GO:0005634">
    <property type="term" value="C:nucleus"/>
    <property type="evidence" value="ECO:0007669"/>
    <property type="project" value="UniProtKB-SubCell"/>
</dbReference>
<evidence type="ECO:0000256" key="7">
    <source>
        <dbReference type="ARBA" id="ARBA00023163"/>
    </source>
</evidence>
<organism evidence="11 12">
    <name type="scientific">Amborella trichopoda</name>
    <dbReference type="NCBI Taxonomy" id="13333"/>
    <lineage>
        <taxon>Eukaryota</taxon>
        <taxon>Viridiplantae</taxon>
        <taxon>Streptophyta</taxon>
        <taxon>Embryophyta</taxon>
        <taxon>Tracheophyta</taxon>
        <taxon>Spermatophyta</taxon>
        <taxon>Magnoliopsida</taxon>
        <taxon>Amborellales</taxon>
        <taxon>Amborellaceae</taxon>
        <taxon>Amborella</taxon>
    </lineage>
</organism>
<dbReference type="STRING" id="13333.W1PMW9"/>
<reference evidence="12" key="1">
    <citation type="journal article" date="2013" name="Science">
        <title>The Amborella genome and the evolution of flowering plants.</title>
        <authorList>
            <consortium name="Amborella Genome Project"/>
        </authorList>
    </citation>
    <scope>NUCLEOTIDE SEQUENCE [LARGE SCALE GENOMIC DNA]</scope>
</reference>
<dbReference type="SUPFAM" id="SSF46785">
    <property type="entry name" value="Winged helix' DNA-binding domain"/>
    <property type="match status" value="1"/>
</dbReference>
<evidence type="ECO:0000256" key="4">
    <source>
        <dbReference type="ARBA" id="ARBA00023015"/>
    </source>
</evidence>
<sequence length="78" mass="8973">MEKPNDIAIPPFLTKTYDMVDEPTTNSMVSWSPSGTSFVIWDPPAFSQNLLPKHFKHRNFASFVRQLNTYVDILPECL</sequence>
<keyword evidence="4" id="KW-0805">Transcription regulation</keyword>
<dbReference type="Gramene" id="ERN11367">
    <property type="protein sequence ID" value="ERN11367"/>
    <property type="gene ID" value="AMTR_s00176p00025440"/>
</dbReference>
<comment type="subcellular location">
    <subcellularLocation>
        <location evidence="1">Nucleus</location>
    </subcellularLocation>
</comment>
<evidence type="ECO:0000256" key="3">
    <source>
        <dbReference type="ARBA" id="ARBA00022553"/>
    </source>
</evidence>
<keyword evidence="6" id="KW-0238">DNA-binding</keyword>
<dbReference type="PANTHER" id="PTHR10015">
    <property type="entry name" value="HEAT SHOCK TRANSCRIPTION FACTOR"/>
    <property type="match status" value="1"/>
</dbReference>
<dbReference type="GO" id="GO:0043565">
    <property type="term" value="F:sequence-specific DNA binding"/>
    <property type="evidence" value="ECO:0007669"/>
    <property type="project" value="InterPro"/>
</dbReference>
<evidence type="ECO:0000256" key="6">
    <source>
        <dbReference type="ARBA" id="ARBA00023125"/>
    </source>
</evidence>
<evidence type="ECO:0000256" key="1">
    <source>
        <dbReference type="ARBA" id="ARBA00004123"/>
    </source>
</evidence>
<evidence type="ECO:0000313" key="11">
    <source>
        <dbReference type="EMBL" id="ERN11367.1"/>
    </source>
</evidence>
<accession>W1PMW9</accession>
<evidence type="ECO:0000256" key="9">
    <source>
        <dbReference type="RuleBase" id="RU004020"/>
    </source>
</evidence>
<evidence type="ECO:0000256" key="2">
    <source>
        <dbReference type="ARBA" id="ARBA00011233"/>
    </source>
</evidence>
<keyword evidence="3" id="KW-0597">Phosphoprotein</keyword>
<dbReference type="OMA" id="ITWGENG"/>